<dbReference type="eggNOG" id="ENOG5033VV3">
    <property type="taxonomic scope" value="Bacteria"/>
</dbReference>
<evidence type="ECO:0000313" key="1">
    <source>
        <dbReference type="EMBL" id="ACZ38239.1"/>
    </source>
</evidence>
<proteinExistence type="predicted"/>
<keyword evidence="2" id="KW-1185">Reference proteome</keyword>
<dbReference type="RefSeq" id="WP_012871286.1">
    <property type="nucleotide sequence ID" value="NC_013523.1"/>
</dbReference>
<reference evidence="2" key="1">
    <citation type="submission" date="2009-11" db="EMBL/GenBank/DDBJ databases">
        <title>The complete chromosome 1 of Sphaerobacter thermophilus DSM 20745.</title>
        <authorList>
            <person name="Lucas S."/>
            <person name="Copeland A."/>
            <person name="Lapidus A."/>
            <person name="Glavina del Rio T."/>
            <person name="Dalin E."/>
            <person name="Tice H."/>
            <person name="Bruce D."/>
            <person name="Goodwin L."/>
            <person name="Pitluck S."/>
            <person name="Kyrpides N."/>
            <person name="Mavromatis K."/>
            <person name="Ivanova N."/>
            <person name="Mikhailova N."/>
            <person name="LaButti K.M."/>
            <person name="Clum A."/>
            <person name="Sun H.I."/>
            <person name="Brettin T."/>
            <person name="Detter J.C."/>
            <person name="Han C."/>
            <person name="Larimer F."/>
            <person name="Land M."/>
            <person name="Hauser L."/>
            <person name="Markowitz V."/>
            <person name="Cheng J.F."/>
            <person name="Hugenholtz P."/>
            <person name="Woyke T."/>
            <person name="Wu D."/>
            <person name="Steenblock K."/>
            <person name="Schneider S."/>
            <person name="Pukall R."/>
            <person name="Goeker M."/>
            <person name="Klenk H.P."/>
            <person name="Eisen J.A."/>
        </authorList>
    </citation>
    <scope>NUCLEOTIDE SEQUENCE [LARGE SCALE GENOMIC DNA]</scope>
    <source>
        <strain evidence="2">ATCC 49802 / DSM 20745 / S 6022</strain>
    </source>
</reference>
<evidence type="ECO:0000313" key="2">
    <source>
        <dbReference type="Proteomes" id="UP000002027"/>
    </source>
</evidence>
<accession>D1C1X2</accession>
<gene>
    <name evidence="1" type="ordered locus">Sthe_0802</name>
</gene>
<dbReference type="STRING" id="479434.Sthe_0802"/>
<dbReference type="HOGENOM" id="CLU_1677040_0_0_0"/>
<dbReference type="AlphaFoldDB" id="D1C1X2"/>
<dbReference type="InParanoid" id="D1C1X2"/>
<name>D1C1X2_SPHTD</name>
<reference evidence="1 2" key="2">
    <citation type="journal article" date="2010" name="Stand. Genomic Sci.">
        <title>Complete genome sequence of Desulfohalobium retbaense type strain (HR(100)).</title>
        <authorList>
            <person name="Spring S."/>
            <person name="Nolan M."/>
            <person name="Lapidus A."/>
            <person name="Glavina Del Rio T."/>
            <person name="Copeland A."/>
            <person name="Tice H."/>
            <person name="Cheng J.F."/>
            <person name="Lucas S."/>
            <person name="Land M."/>
            <person name="Chen F."/>
            <person name="Bruce D."/>
            <person name="Goodwin L."/>
            <person name="Pitluck S."/>
            <person name="Ivanova N."/>
            <person name="Mavromatis K."/>
            <person name="Mikhailova N."/>
            <person name="Pati A."/>
            <person name="Chen A."/>
            <person name="Palaniappan K."/>
            <person name="Hauser L."/>
            <person name="Chang Y.J."/>
            <person name="Jeffries C.D."/>
            <person name="Munk C."/>
            <person name="Kiss H."/>
            <person name="Chain P."/>
            <person name="Han C."/>
            <person name="Brettin T."/>
            <person name="Detter J.C."/>
            <person name="Schuler E."/>
            <person name="Goker M."/>
            <person name="Rohde M."/>
            <person name="Bristow J."/>
            <person name="Eisen J.A."/>
            <person name="Markowitz V."/>
            <person name="Hugenholtz P."/>
            <person name="Kyrpides N.C."/>
            <person name="Klenk H.P."/>
        </authorList>
    </citation>
    <scope>NUCLEOTIDE SEQUENCE [LARGE SCALE GENOMIC DNA]</scope>
    <source>
        <strain evidence="2">ATCC 49802 / DSM 20745 / S 6022</strain>
    </source>
</reference>
<protein>
    <submittedName>
        <fullName evidence="1">Uncharacterized protein</fullName>
    </submittedName>
</protein>
<organism evidence="1 2">
    <name type="scientific">Sphaerobacter thermophilus (strain ATCC 49802 / DSM 20745 / KCCM 41009 / NCIMB 13125 / S 6022)</name>
    <dbReference type="NCBI Taxonomy" id="479434"/>
    <lineage>
        <taxon>Bacteria</taxon>
        <taxon>Pseudomonadati</taxon>
        <taxon>Thermomicrobiota</taxon>
        <taxon>Thermomicrobia</taxon>
        <taxon>Sphaerobacterales</taxon>
        <taxon>Sphaerobacterineae</taxon>
        <taxon>Sphaerobacteraceae</taxon>
        <taxon>Sphaerobacter</taxon>
    </lineage>
</organism>
<dbReference type="KEGG" id="sti:Sthe_0802"/>
<dbReference type="Proteomes" id="UP000002027">
    <property type="component" value="Chromosome 1"/>
</dbReference>
<dbReference type="EMBL" id="CP001823">
    <property type="protein sequence ID" value="ACZ38239.1"/>
    <property type="molecule type" value="Genomic_DNA"/>
</dbReference>
<sequence>MYVIRFTINDDSGAVSFVGPCHAIKMIAAACSRQPRNLNELLHYTRPYDADFVDSVRSGLAIFDEHNTPEHPEAFHRLMDEVPTSELPPFRVLDAATRKASLEPAATGLIIINLSQRRIIQVQNSYADVERTGRGRVRHGGRPTSMLYHYSLPADWRIVP</sequence>